<dbReference type="STRING" id="554065.E1ZEN7"/>
<dbReference type="PROSITE" id="PS00194">
    <property type="entry name" value="THIOREDOXIN_1"/>
    <property type="match status" value="1"/>
</dbReference>
<reference evidence="3 4" key="1">
    <citation type="journal article" date="2010" name="Plant Cell">
        <title>The Chlorella variabilis NC64A genome reveals adaptation to photosymbiosis, coevolution with viruses, and cryptic sex.</title>
        <authorList>
            <person name="Blanc G."/>
            <person name="Duncan G."/>
            <person name="Agarkova I."/>
            <person name="Borodovsky M."/>
            <person name="Gurnon J."/>
            <person name="Kuo A."/>
            <person name="Lindquist E."/>
            <person name="Lucas S."/>
            <person name="Pangilinan J."/>
            <person name="Polle J."/>
            <person name="Salamov A."/>
            <person name="Terry A."/>
            <person name="Yamada T."/>
            <person name="Dunigan D.D."/>
            <person name="Grigoriev I.V."/>
            <person name="Claverie J.M."/>
            <person name="Van Etten J.L."/>
        </authorList>
    </citation>
    <scope>NUCLEOTIDE SEQUENCE [LARGE SCALE GENOMIC DNA]</scope>
    <source>
        <strain evidence="3 4">NC64A</strain>
    </source>
</reference>
<keyword evidence="4" id="KW-1185">Reference proteome</keyword>
<dbReference type="KEGG" id="cvr:CHLNCDRAFT_52344"/>
<accession>E1ZEN7</accession>
<evidence type="ECO:0000313" key="4">
    <source>
        <dbReference type="Proteomes" id="UP000008141"/>
    </source>
</evidence>
<dbReference type="EMBL" id="GL433844">
    <property type="protein sequence ID" value="EFN55693.1"/>
    <property type="molecule type" value="Genomic_DNA"/>
</dbReference>
<dbReference type="OrthoDB" id="10263751at2759"/>
<dbReference type="Gene3D" id="3.40.30.10">
    <property type="entry name" value="Glutaredoxin"/>
    <property type="match status" value="1"/>
</dbReference>
<gene>
    <name evidence="3" type="ORF">CHLNCDRAFT_52344</name>
</gene>
<dbReference type="PANTHER" id="PTHR46115">
    <property type="entry name" value="THIOREDOXIN-LIKE PROTEIN 1"/>
    <property type="match status" value="1"/>
</dbReference>
<proteinExistence type="predicted"/>
<organism evidence="4">
    <name type="scientific">Chlorella variabilis</name>
    <name type="common">Green alga</name>
    <dbReference type="NCBI Taxonomy" id="554065"/>
    <lineage>
        <taxon>Eukaryota</taxon>
        <taxon>Viridiplantae</taxon>
        <taxon>Chlorophyta</taxon>
        <taxon>core chlorophytes</taxon>
        <taxon>Trebouxiophyceae</taxon>
        <taxon>Chlorellales</taxon>
        <taxon>Chlorellaceae</taxon>
        <taxon>Chlorella clade</taxon>
        <taxon>Chlorella</taxon>
    </lineage>
</organism>
<dbReference type="Pfam" id="PF00085">
    <property type="entry name" value="Thioredoxin"/>
    <property type="match status" value="1"/>
</dbReference>
<dbReference type="CDD" id="cd09212">
    <property type="entry name" value="PUB"/>
    <property type="match status" value="1"/>
</dbReference>
<dbReference type="InterPro" id="IPR036249">
    <property type="entry name" value="Thioredoxin-like_sf"/>
</dbReference>
<dbReference type="InterPro" id="IPR036339">
    <property type="entry name" value="PUB-like_dom_sf"/>
</dbReference>
<name>E1ZEN7_CHLVA</name>
<dbReference type="InterPro" id="IPR017937">
    <property type="entry name" value="Thioredoxin_CS"/>
</dbReference>
<dbReference type="eggNOG" id="KOG0907">
    <property type="taxonomic scope" value="Eukaryota"/>
</dbReference>
<dbReference type="InParanoid" id="E1ZEN7"/>
<dbReference type="SUPFAM" id="SSF52833">
    <property type="entry name" value="Thioredoxin-like"/>
    <property type="match status" value="1"/>
</dbReference>
<dbReference type="SMART" id="SM00580">
    <property type="entry name" value="PUG"/>
    <property type="match status" value="1"/>
</dbReference>
<dbReference type="Gene3D" id="1.20.58.2190">
    <property type="match status" value="1"/>
</dbReference>
<dbReference type="PROSITE" id="PS51352">
    <property type="entry name" value="THIOREDOXIN_2"/>
    <property type="match status" value="1"/>
</dbReference>
<dbReference type="SUPFAM" id="SSF143503">
    <property type="entry name" value="PUG domain-like"/>
    <property type="match status" value="1"/>
</dbReference>
<dbReference type="InterPro" id="IPR018997">
    <property type="entry name" value="PUB_domain"/>
</dbReference>
<sequence length="245" mass="26223">MADDYAAGAVHALTAGSSELRGILAAAARRSQLVLVDFSAAWCGPCRAMEPVLRSLAAEHRGRLAVIKVDCEQTAANQDLAATSAIRAFPTFHLFRSQQKVGELRGADQAGLRRAIQQQLSQLGPGGSGGGGGRGPMAAALVAALARVKAACSFEEFVTAASTLLTFVGNALDHPGEERYRRIKLSNAAFQSKLGCRPGGKECMAAIGFRWAPRRGGTWWWSRRRRRRHGGLARVRFGRWEGAGP</sequence>
<dbReference type="Proteomes" id="UP000008141">
    <property type="component" value="Unassembled WGS sequence"/>
</dbReference>
<evidence type="ECO:0000256" key="1">
    <source>
        <dbReference type="ARBA" id="ARBA00023157"/>
    </source>
</evidence>
<evidence type="ECO:0000259" key="2">
    <source>
        <dbReference type="PROSITE" id="PS51352"/>
    </source>
</evidence>
<dbReference type="InterPro" id="IPR013766">
    <property type="entry name" value="Thioredoxin_domain"/>
</dbReference>
<dbReference type="AlphaFoldDB" id="E1ZEN7"/>
<keyword evidence="1" id="KW-1015">Disulfide bond</keyword>
<protein>
    <recommendedName>
        <fullName evidence="2">Thioredoxin domain-containing protein</fullName>
    </recommendedName>
</protein>
<dbReference type="RefSeq" id="XP_005847795.1">
    <property type="nucleotide sequence ID" value="XM_005847733.1"/>
</dbReference>
<evidence type="ECO:0000313" key="3">
    <source>
        <dbReference type="EMBL" id="EFN55693.1"/>
    </source>
</evidence>
<dbReference type="CDD" id="cd02947">
    <property type="entry name" value="TRX_family"/>
    <property type="match status" value="1"/>
</dbReference>
<dbReference type="GeneID" id="17354888"/>
<dbReference type="Pfam" id="PF09409">
    <property type="entry name" value="PUB"/>
    <property type="match status" value="1"/>
</dbReference>
<feature type="domain" description="Thioredoxin" evidence="2">
    <location>
        <begin position="1"/>
        <end position="121"/>
    </location>
</feature>
<dbReference type="PRINTS" id="PR00421">
    <property type="entry name" value="THIOREDOXIN"/>
</dbReference>